<evidence type="ECO:0000313" key="2">
    <source>
        <dbReference type="EMBL" id="EGG07473.1"/>
    </source>
</evidence>
<feature type="transmembrane region" description="Helical" evidence="1">
    <location>
        <begin position="238"/>
        <end position="261"/>
    </location>
</feature>
<dbReference type="eggNOG" id="ENOG502S1TA">
    <property type="taxonomic scope" value="Eukaryota"/>
</dbReference>
<organism evidence="3">
    <name type="scientific">Melampsora larici-populina (strain 98AG31 / pathotype 3-4-7)</name>
    <name type="common">Poplar leaf rust fungus</name>
    <dbReference type="NCBI Taxonomy" id="747676"/>
    <lineage>
        <taxon>Eukaryota</taxon>
        <taxon>Fungi</taxon>
        <taxon>Dikarya</taxon>
        <taxon>Basidiomycota</taxon>
        <taxon>Pucciniomycotina</taxon>
        <taxon>Pucciniomycetes</taxon>
        <taxon>Pucciniales</taxon>
        <taxon>Melampsoraceae</taxon>
        <taxon>Melampsora</taxon>
    </lineage>
</organism>
<dbReference type="InterPro" id="IPR052413">
    <property type="entry name" value="SUR7_domain"/>
</dbReference>
<evidence type="ECO:0000256" key="1">
    <source>
        <dbReference type="SAM" id="Phobius"/>
    </source>
</evidence>
<dbReference type="HOGENOM" id="CLU_094315_0_0_1"/>
<keyword evidence="3" id="KW-1185">Reference proteome</keyword>
<feature type="transmembrane region" description="Helical" evidence="1">
    <location>
        <begin position="160"/>
        <end position="181"/>
    </location>
</feature>
<accession>F4RJL0</accession>
<dbReference type="Proteomes" id="UP000001072">
    <property type="component" value="Unassembled WGS sequence"/>
</dbReference>
<keyword evidence="1" id="KW-1133">Transmembrane helix</keyword>
<dbReference type="OrthoDB" id="3349852at2759"/>
<feature type="transmembrane region" description="Helical" evidence="1">
    <location>
        <begin position="193"/>
        <end position="217"/>
    </location>
</feature>
<keyword evidence="1" id="KW-0812">Transmembrane</keyword>
<keyword evidence="1" id="KW-0472">Membrane</keyword>
<dbReference type="GeneID" id="18932967"/>
<dbReference type="EMBL" id="GL883104">
    <property type="protein sequence ID" value="EGG07473.1"/>
    <property type="molecule type" value="Genomic_DNA"/>
</dbReference>
<dbReference type="PANTHER" id="PTHR28019:SF2">
    <property type="entry name" value="CELL MEMBRANE PROTEIN YLR413W-RELATED"/>
    <property type="match status" value="1"/>
</dbReference>
<dbReference type="VEuPathDB" id="FungiDB:MELLADRAFT_77596"/>
<feature type="transmembrane region" description="Helical" evidence="1">
    <location>
        <begin position="6"/>
        <end position="30"/>
    </location>
</feature>
<evidence type="ECO:0000313" key="3">
    <source>
        <dbReference type="Proteomes" id="UP000001072"/>
    </source>
</evidence>
<dbReference type="GO" id="GO:0031505">
    <property type="term" value="P:fungal-type cell wall organization"/>
    <property type="evidence" value="ECO:0007669"/>
    <property type="project" value="TreeGrafter"/>
</dbReference>
<evidence type="ECO:0008006" key="4">
    <source>
        <dbReference type="Google" id="ProtNLM"/>
    </source>
</evidence>
<dbReference type="Pfam" id="PF06687">
    <property type="entry name" value="SUR7"/>
    <property type="match status" value="1"/>
</dbReference>
<proteinExistence type="predicted"/>
<dbReference type="InterPro" id="IPR009571">
    <property type="entry name" value="SUR7/Rim9-like_fungi"/>
</dbReference>
<dbReference type="AlphaFoldDB" id="F4RJL0"/>
<dbReference type="GO" id="GO:0005886">
    <property type="term" value="C:plasma membrane"/>
    <property type="evidence" value="ECO:0007669"/>
    <property type="project" value="InterPro"/>
</dbReference>
<dbReference type="RefSeq" id="XP_007409380.1">
    <property type="nucleotide sequence ID" value="XM_007409318.1"/>
</dbReference>
<dbReference type="PANTHER" id="PTHR28019">
    <property type="entry name" value="CELL MEMBRANE PROTEIN YLR413W-RELATED"/>
    <property type="match status" value="1"/>
</dbReference>
<dbReference type="InParanoid" id="F4RJL0"/>
<sequence>MFGACASLGTMLTLAAGILYIFFSIGNFTIHQLVPKHIRIVQISTFGLGAALSGQLSGSAQQGFTNSSLYGNPDQELNQRNPGDGLRTYYTWGLWNYCAGYNGPSNLQYCTSTKWAHRFQPTAALVADAPTAYQSALNNLLSDQFERIKSDRYLGVWSRIAFYFLFVSVALLGIMILAGGGSSAGRGASCAAIALNLLVFGTAVIGTMIWTIMVSILKHRLNKQTISNGIPLGIVAEYGNAIWILWAIDGILLISFIPYIFACIAGRRK</sequence>
<gene>
    <name evidence="2" type="ORF">MELLADRAFT_77596</name>
</gene>
<reference evidence="3" key="1">
    <citation type="journal article" date="2011" name="Proc. Natl. Acad. Sci. U.S.A.">
        <title>Obligate biotrophy features unraveled by the genomic analysis of rust fungi.</title>
        <authorList>
            <person name="Duplessis S."/>
            <person name="Cuomo C.A."/>
            <person name="Lin Y.-C."/>
            <person name="Aerts A."/>
            <person name="Tisserant E."/>
            <person name="Veneault-Fourrey C."/>
            <person name="Joly D.L."/>
            <person name="Hacquard S."/>
            <person name="Amselem J."/>
            <person name="Cantarel B.L."/>
            <person name="Chiu R."/>
            <person name="Coutinho P.M."/>
            <person name="Feau N."/>
            <person name="Field M."/>
            <person name="Frey P."/>
            <person name="Gelhaye E."/>
            <person name="Goldberg J."/>
            <person name="Grabherr M.G."/>
            <person name="Kodira C.D."/>
            <person name="Kohler A."/>
            <person name="Kuees U."/>
            <person name="Lindquist E.A."/>
            <person name="Lucas S.M."/>
            <person name="Mago R."/>
            <person name="Mauceli E."/>
            <person name="Morin E."/>
            <person name="Murat C."/>
            <person name="Pangilinan J.L."/>
            <person name="Park R."/>
            <person name="Pearson M."/>
            <person name="Quesneville H."/>
            <person name="Rouhier N."/>
            <person name="Sakthikumar S."/>
            <person name="Salamov A.A."/>
            <person name="Schmutz J."/>
            <person name="Selles B."/>
            <person name="Shapiro H."/>
            <person name="Tanguay P."/>
            <person name="Tuskan G.A."/>
            <person name="Henrissat B."/>
            <person name="Van de Peer Y."/>
            <person name="Rouze P."/>
            <person name="Ellis J.G."/>
            <person name="Dodds P.N."/>
            <person name="Schein J.E."/>
            <person name="Zhong S."/>
            <person name="Hamelin R.C."/>
            <person name="Grigoriev I.V."/>
            <person name="Szabo L.J."/>
            <person name="Martin F."/>
        </authorList>
    </citation>
    <scope>NUCLEOTIDE SEQUENCE [LARGE SCALE GENOMIC DNA]</scope>
    <source>
        <strain evidence="3">98AG31 / pathotype 3-4-7</strain>
    </source>
</reference>
<name>F4RJL0_MELLP</name>
<dbReference type="GO" id="GO:0051285">
    <property type="term" value="C:cell cortex of cell tip"/>
    <property type="evidence" value="ECO:0007669"/>
    <property type="project" value="TreeGrafter"/>
</dbReference>
<dbReference type="KEGG" id="mlr:MELLADRAFT_77596"/>
<protein>
    <recommendedName>
        <fullName evidence="4">Integral membrane protein</fullName>
    </recommendedName>
</protein>